<name>A0AAV7D4J9_ENGPU</name>
<dbReference type="Proteomes" id="UP000824782">
    <property type="component" value="Unassembled WGS sequence"/>
</dbReference>
<dbReference type="EMBL" id="WNYA01000001">
    <property type="protein sequence ID" value="KAG8592369.1"/>
    <property type="molecule type" value="Genomic_DNA"/>
</dbReference>
<organism evidence="2 3">
    <name type="scientific">Engystomops pustulosus</name>
    <name type="common">Tungara frog</name>
    <name type="synonym">Physalaemus pustulosus</name>
    <dbReference type="NCBI Taxonomy" id="76066"/>
    <lineage>
        <taxon>Eukaryota</taxon>
        <taxon>Metazoa</taxon>
        <taxon>Chordata</taxon>
        <taxon>Craniata</taxon>
        <taxon>Vertebrata</taxon>
        <taxon>Euteleostomi</taxon>
        <taxon>Amphibia</taxon>
        <taxon>Batrachia</taxon>
        <taxon>Anura</taxon>
        <taxon>Neobatrachia</taxon>
        <taxon>Hyloidea</taxon>
        <taxon>Leptodactylidae</taxon>
        <taxon>Leiuperinae</taxon>
        <taxon>Engystomops</taxon>
    </lineage>
</organism>
<dbReference type="AlphaFoldDB" id="A0AAV7D4J9"/>
<evidence type="ECO:0000256" key="1">
    <source>
        <dbReference type="SAM" id="SignalP"/>
    </source>
</evidence>
<protein>
    <submittedName>
        <fullName evidence="2">Uncharacterized protein</fullName>
    </submittedName>
</protein>
<feature type="chain" id="PRO_5043978306" evidence="1">
    <location>
        <begin position="19"/>
        <end position="119"/>
    </location>
</feature>
<proteinExistence type="predicted"/>
<sequence>MQIYLAVCPLHMCNSLRGLLMFLQNVLLQCIKCISKNCLEGFSNHHGATEGCSGHVCTVYIMSSPHPSKQTKGEHQSSRTGTKGGIYQMSTVFSSIVSSHLPQPPRQISWKVPFPSAST</sequence>
<keyword evidence="1" id="KW-0732">Signal</keyword>
<comment type="caution">
    <text evidence="2">The sequence shown here is derived from an EMBL/GenBank/DDBJ whole genome shotgun (WGS) entry which is preliminary data.</text>
</comment>
<evidence type="ECO:0000313" key="3">
    <source>
        <dbReference type="Proteomes" id="UP000824782"/>
    </source>
</evidence>
<reference evidence="2" key="1">
    <citation type="thesis" date="2020" institute="ProQuest LLC" country="789 East Eisenhower Parkway, Ann Arbor, MI, USA">
        <title>Comparative Genomics and Chromosome Evolution.</title>
        <authorList>
            <person name="Mudd A.B."/>
        </authorList>
    </citation>
    <scope>NUCLEOTIDE SEQUENCE</scope>
    <source>
        <strain evidence="2">237g6f4</strain>
        <tissue evidence="2">Blood</tissue>
    </source>
</reference>
<accession>A0AAV7D4J9</accession>
<feature type="signal peptide" evidence="1">
    <location>
        <begin position="1"/>
        <end position="18"/>
    </location>
</feature>
<keyword evidence="3" id="KW-1185">Reference proteome</keyword>
<gene>
    <name evidence="2" type="ORF">GDO81_000477</name>
</gene>
<evidence type="ECO:0000313" key="2">
    <source>
        <dbReference type="EMBL" id="KAG8592369.1"/>
    </source>
</evidence>